<gene>
    <name evidence="2" type="ORF">E6O75_ATG10615</name>
</gene>
<comment type="caution">
    <text evidence="2">The sequence shown here is derived from an EMBL/GenBank/DDBJ whole genome shotgun (WGS) entry which is preliminary data.</text>
</comment>
<feature type="region of interest" description="Disordered" evidence="1">
    <location>
        <begin position="1221"/>
        <end position="1247"/>
    </location>
</feature>
<feature type="region of interest" description="Disordered" evidence="1">
    <location>
        <begin position="226"/>
        <end position="281"/>
    </location>
</feature>
<reference evidence="2 3" key="1">
    <citation type="submission" date="2019-04" db="EMBL/GenBank/DDBJ databases">
        <title>High contiguity whole genome sequence and gene annotation resource for two Venturia nashicola isolates.</title>
        <authorList>
            <person name="Prokchorchik M."/>
            <person name="Won K."/>
            <person name="Lee Y."/>
            <person name="Choi E.D."/>
            <person name="Segonzac C."/>
            <person name="Sohn K.H."/>
        </authorList>
    </citation>
    <scope>NUCLEOTIDE SEQUENCE [LARGE SCALE GENOMIC DNA]</scope>
    <source>
        <strain evidence="2 3">PRI2</strain>
    </source>
</reference>
<dbReference type="STRING" id="86259.A0A4Z1NQC7"/>
<feature type="compositionally biased region" description="Basic and acidic residues" evidence="1">
    <location>
        <begin position="1116"/>
        <end position="1136"/>
    </location>
</feature>
<feature type="compositionally biased region" description="Basic and acidic residues" evidence="1">
    <location>
        <begin position="1002"/>
        <end position="1033"/>
    </location>
</feature>
<dbReference type="AlphaFoldDB" id="A0A4Z1NQC7"/>
<feature type="compositionally biased region" description="Basic and acidic residues" evidence="1">
    <location>
        <begin position="1040"/>
        <end position="1064"/>
    </location>
</feature>
<feature type="compositionally biased region" description="Polar residues" evidence="1">
    <location>
        <begin position="27"/>
        <end position="69"/>
    </location>
</feature>
<feature type="compositionally biased region" description="Low complexity" evidence="1">
    <location>
        <begin position="70"/>
        <end position="82"/>
    </location>
</feature>
<feature type="compositionally biased region" description="Polar residues" evidence="1">
    <location>
        <begin position="257"/>
        <end position="272"/>
    </location>
</feature>
<feature type="compositionally biased region" description="Basic and acidic residues" evidence="1">
    <location>
        <begin position="765"/>
        <end position="775"/>
    </location>
</feature>
<feature type="compositionally biased region" description="Basic and acidic residues" evidence="1">
    <location>
        <begin position="840"/>
        <end position="851"/>
    </location>
</feature>
<proteinExistence type="predicted"/>
<feature type="region of interest" description="Disordered" evidence="1">
    <location>
        <begin position="372"/>
        <end position="589"/>
    </location>
</feature>
<sequence length="1247" mass="124789">MDLIKSILNPGHHKDDETLYADKADSHSASNQPENQSLSSHAGPTSTLENATAGTLPTSADPDTQYSRDATTAEGAAATGLGSEHYNSSGVPASNTEIYGSALTHSSQKNEPTSALGTGPLSSVTPATNSAYPDSISTAPSSTDPNAGLPSVTSGTSSAHPDSLSTAQSSINPIGSPEHDSHFGRDAAIAGGAGATGLGAYEASKHHGNISSIPAARSTSNNEYGSAKILGTTTTGPTVRSEAGAPGSTGATSGQSVGTTPGQSIGSTSSTEHGSHYGRDAALAGGVGAAGLGAYEAKKHHDASSTSQPTQQSTSQQLGAGSATGTGSRDFSSGSGISSSTTASRPEASSTASNASIKSGVLGKVTTSELSKSSADFPAVPATGGKFAEGASSTSAYPTTGDRAFPLSGGETSGSEHPSSASHLGRDAGIVGGTGLAGAGAAEAWKRHENSGAPTSATDAARKVEAGRQAHGASPAVTDNDSREEPAEWKDHTHGGVGHEYKGDPCGPNEDNTSSGSGLPPQGPHQTQAANLLDPSVKHMPGSFPRSESDMAAPSDGGAQTRIDNDPVRRAENIVGSHGTSSNDRHLGRDAGIAGGIGAAGLGAYAASKKHDTTGSGFGTQSSSTSSPTAAGGSFNSSTTTAPNTSLAGSGLGTQSSSSTGPTTGDSPFSSSKISAPNSGLPATDAKIHGENDSHTGRNFALGGGAAAAGVGGYEACKHHENQQPAIPSSAIAASSLPAHSSTSGTSGAPYSSTPAAPSTGDAASRLRDDHDSHTGRNAALGGGAAAVGLGGYEAYKHHDNKDVGSKTQPPTTASTSTSAGAPGLTGTAPGEAVGGSESRAYDDKSHHGRDTAAGLGEVSKHHDSEGPGQNLSSSNAGSSLKQRGATAASDSRQGGIGSEPSKFDETSHHGRDAAIVGGAGAVGLGGYEAYKHHDQKENISGITPAGTNVRNDGVPIPGQQSNLTHNQKQNVPTTSNANDDKHHFGRDAAVVGAAGTAGAGAHHEFSKHEAEKAAKEQRKAEEKLAKEREHEAAKRHKEHEKEVKHHEKDAAKHHKEVEKEKKPSLISRILHRKKDKHGNEVDSDEEDPKHGHGHGKEAALGAGTAGAAGVGIAEHDGHNKLHKDPPAGHPAHDANPRSSRTYFTTAAGPSLEERAQAEAGGSHMAGTSHIPTEGHSTAPGTHGISKGEGIINDPHTGLPVNVGKYGDGYGGTDGNQAIHGLNTHAGAAGDAKPTDWEAIKKANTPY</sequence>
<organism evidence="2 3">
    <name type="scientific">Venturia nashicola</name>
    <dbReference type="NCBI Taxonomy" id="86259"/>
    <lineage>
        <taxon>Eukaryota</taxon>
        <taxon>Fungi</taxon>
        <taxon>Dikarya</taxon>
        <taxon>Ascomycota</taxon>
        <taxon>Pezizomycotina</taxon>
        <taxon>Dothideomycetes</taxon>
        <taxon>Pleosporomycetidae</taxon>
        <taxon>Venturiales</taxon>
        <taxon>Venturiaceae</taxon>
        <taxon>Venturia</taxon>
    </lineage>
</organism>
<feature type="compositionally biased region" description="Basic and acidic residues" evidence="1">
    <location>
        <begin position="480"/>
        <end position="503"/>
    </location>
</feature>
<feature type="region of interest" description="Disordered" evidence="1">
    <location>
        <begin position="1"/>
        <end position="188"/>
    </location>
</feature>
<feature type="compositionally biased region" description="Low complexity" evidence="1">
    <location>
        <begin position="241"/>
        <end position="256"/>
    </location>
</feature>
<keyword evidence="3" id="KW-1185">Reference proteome</keyword>
<feature type="compositionally biased region" description="Polar residues" evidence="1">
    <location>
        <begin position="413"/>
        <end position="422"/>
    </location>
</feature>
<dbReference type="EMBL" id="SNSC02000015">
    <property type="protein sequence ID" value="TID17970.1"/>
    <property type="molecule type" value="Genomic_DNA"/>
</dbReference>
<evidence type="ECO:0000256" key="1">
    <source>
        <dbReference type="SAM" id="MobiDB-lite"/>
    </source>
</evidence>
<feature type="compositionally biased region" description="Basic and acidic residues" evidence="1">
    <location>
        <begin position="563"/>
        <end position="572"/>
    </location>
</feature>
<feature type="compositionally biased region" description="Low complexity" evidence="1">
    <location>
        <begin position="806"/>
        <end position="831"/>
    </location>
</feature>
<feature type="compositionally biased region" description="Polar residues" evidence="1">
    <location>
        <begin position="85"/>
        <end position="173"/>
    </location>
</feature>
<feature type="region of interest" description="Disordered" evidence="1">
    <location>
        <begin position="297"/>
        <end position="355"/>
    </location>
</feature>
<feature type="compositionally biased region" description="Polar residues" evidence="1">
    <location>
        <begin position="868"/>
        <end position="882"/>
    </location>
</feature>
<feature type="compositionally biased region" description="Polar residues" evidence="1">
    <location>
        <begin position="743"/>
        <end position="757"/>
    </location>
</feature>
<accession>A0A4Z1NQC7</accession>
<feature type="compositionally biased region" description="Polar residues" evidence="1">
    <location>
        <begin position="959"/>
        <end position="978"/>
    </location>
</feature>
<feature type="compositionally biased region" description="Low complexity" evidence="1">
    <location>
        <begin position="304"/>
        <end position="317"/>
    </location>
</feature>
<feature type="region of interest" description="Disordered" evidence="1">
    <location>
        <begin position="997"/>
        <end position="1100"/>
    </location>
</feature>
<name>A0A4Z1NQC7_9PEZI</name>
<protein>
    <submittedName>
        <fullName evidence="2">Dehydrin-like protein 3</fullName>
    </submittedName>
</protein>
<evidence type="ECO:0000313" key="3">
    <source>
        <dbReference type="Proteomes" id="UP000298493"/>
    </source>
</evidence>
<feature type="region of interest" description="Disordered" evidence="1">
    <location>
        <begin position="735"/>
        <end position="782"/>
    </location>
</feature>
<feature type="region of interest" description="Disordered" evidence="1">
    <location>
        <begin position="609"/>
        <end position="701"/>
    </location>
</feature>
<dbReference type="Proteomes" id="UP000298493">
    <property type="component" value="Unassembled WGS sequence"/>
</dbReference>
<feature type="compositionally biased region" description="Polar residues" evidence="1">
    <location>
        <begin position="939"/>
        <end position="951"/>
    </location>
</feature>
<feature type="compositionally biased region" description="Basic and acidic residues" evidence="1">
    <location>
        <begin position="686"/>
        <end position="696"/>
    </location>
</feature>
<feature type="compositionally biased region" description="Low complexity" evidence="1">
    <location>
        <begin position="332"/>
        <end position="344"/>
    </location>
</feature>
<feature type="compositionally biased region" description="Basic and acidic residues" evidence="1">
    <location>
        <begin position="12"/>
        <end position="26"/>
    </location>
</feature>
<feature type="region of interest" description="Disordered" evidence="1">
    <location>
        <begin position="1116"/>
        <end position="1143"/>
    </location>
</feature>
<feature type="region of interest" description="Disordered" evidence="1">
    <location>
        <begin position="939"/>
        <end position="983"/>
    </location>
</feature>
<feature type="compositionally biased region" description="Low complexity" evidence="1">
    <location>
        <begin position="645"/>
        <end position="672"/>
    </location>
</feature>
<evidence type="ECO:0000313" key="2">
    <source>
        <dbReference type="EMBL" id="TID17970.1"/>
    </source>
</evidence>
<feature type="region of interest" description="Disordered" evidence="1">
    <location>
        <begin position="798"/>
        <end position="910"/>
    </location>
</feature>
<feature type="compositionally biased region" description="Basic and acidic residues" evidence="1">
    <location>
        <begin position="1088"/>
        <end position="1098"/>
    </location>
</feature>
<feature type="compositionally biased region" description="Low complexity" evidence="1">
    <location>
        <begin position="619"/>
        <end position="635"/>
    </location>
</feature>